<evidence type="ECO:0000313" key="10">
    <source>
        <dbReference type="Proteomes" id="UP000231960"/>
    </source>
</evidence>
<evidence type="ECO:0000256" key="3">
    <source>
        <dbReference type="ARBA" id="ARBA00022692"/>
    </source>
</evidence>
<sequence length="668" mass="77276">MREGITKYPMIPIVLSLAGGIFLSRYFRVFDLFGYGVILAICLVILLLLHRRLKSNAFQTNWSNLFYLFTLLLFFCVGGLVYGIYQKNPTDLPTGKVVATLSVTEKLKSNQYYNRYYAQGQTNKNERFKLLLYQSIELDAYDVGEELTGFFELRPIDAPRNPYGFDYRNYLSNLNVHYQTRIFTEENIISKSYHKNFYYQINQLRKKLIQSFDIHDFNNETHSVVVALLFGDTSELSDEVLLNYRNSGVMHVLAVSGLHVGILYFLLSTIFGFVSRNKFVRYILIAVFLIIFACLSGLSGSVVRAVVMFLLFGAGRLIYRNSSTTNILAVSAFLMLIAYPAYLFDVGFQLSFLAVFSIVYLYPLMSPYIYQKNKIIAFVQSMLCVSLAAQIGVLPLSVYYFGQIPLLFLVGNLFAIPLSSAALILSVGLIPLNYVWKDLSVVIGFFVDGLLKINNFILNKISAFDEVVISGVPLSGWQCLLLSFAVFFIAYWFKNKKFWIMISVLCMMILFQLSFYFTHFSTQNIKEKILFYDTQQVIFSSLDSKVLHLYSNKAVEEKNYLTDYRNELNIREESVSFEEFNRVFIADYRLLVVDSTAVYPKNQSFDYLLLYDNPNINLERCLSEIKPKKVIIHAKNARWKTKMWRETCIKKNIPFHDMREKGYVYLQK</sequence>
<dbReference type="PANTHER" id="PTHR30619">
    <property type="entry name" value="DNA INTERNALIZATION/COMPETENCE PROTEIN COMEC/REC2"/>
    <property type="match status" value="1"/>
</dbReference>
<gene>
    <name evidence="9" type="ORF">CDL10_10500</name>
</gene>
<evidence type="ECO:0000256" key="5">
    <source>
        <dbReference type="ARBA" id="ARBA00023136"/>
    </source>
</evidence>
<evidence type="ECO:0000256" key="2">
    <source>
        <dbReference type="ARBA" id="ARBA00022475"/>
    </source>
</evidence>
<feature type="transmembrane region" description="Helical" evidence="6">
    <location>
        <begin position="498"/>
        <end position="517"/>
    </location>
</feature>
<feature type="domain" description="DUF4131" evidence="8">
    <location>
        <begin position="35"/>
        <end position="184"/>
    </location>
</feature>
<feature type="transmembrane region" description="Helical" evidence="6">
    <location>
        <begin position="382"/>
        <end position="401"/>
    </location>
</feature>
<feature type="transmembrane region" description="Helical" evidence="6">
    <location>
        <begin position="248"/>
        <end position="267"/>
    </location>
</feature>
<feature type="transmembrane region" description="Helical" evidence="6">
    <location>
        <begin position="279"/>
        <end position="296"/>
    </location>
</feature>
<accession>A0A2M9R7T5</accession>
<feature type="transmembrane region" description="Helical" evidence="6">
    <location>
        <begin position="326"/>
        <end position="344"/>
    </location>
</feature>
<dbReference type="EMBL" id="NIPO01000001">
    <property type="protein sequence ID" value="PJR04922.1"/>
    <property type="molecule type" value="Genomic_DNA"/>
</dbReference>
<keyword evidence="5 6" id="KW-0472">Membrane</keyword>
<feature type="transmembrane region" description="Helical" evidence="6">
    <location>
        <begin position="350"/>
        <end position="370"/>
    </location>
</feature>
<evidence type="ECO:0000256" key="6">
    <source>
        <dbReference type="SAM" id="Phobius"/>
    </source>
</evidence>
<dbReference type="GO" id="GO:0005886">
    <property type="term" value="C:plasma membrane"/>
    <property type="evidence" value="ECO:0007669"/>
    <property type="project" value="UniProtKB-SubCell"/>
</dbReference>
<reference evidence="9 10" key="1">
    <citation type="submission" date="2017-06" db="EMBL/GenBank/DDBJ databases">
        <title>Description of Avrilella dinanensis gen. nov. sp. nov.</title>
        <authorList>
            <person name="Leyer C."/>
            <person name="Sassi M."/>
            <person name="Minet J."/>
            <person name="Kayal S."/>
            <person name="Cattoir V."/>
        </authorList>
    </citation>
    <scope>NUCLEOTIDE SEQUENCE [LARGE SCALE GENOMIC DNA]</scope>
    <source>
        <strain evidence="9 10">UR159</strain>
    </source>
</reference>
<keyword evidence="10" id="KW-1185">Reference proteome</keyword>
<dbReference type="NCBIfam" id="TIGR00360">
    <property type="entry name" value="ComEC_N-term"/>
    <property type="match status" value="1"/>
</dbReference>
<dbReference type="AlphaFoldDB" id="A0A2M9R7T5"/>
<dbReference type="InterPro" id="IPR052159">
    <property type="entry name" value="Competence_DNA_uptake"/>
</dbReference>
<dbReference type="Pfam" id="PF03772">
    <property type="entry name" value="Competence"/>
    <property type="match status" value="1"/>
</dbReference>
<dbReference type="Proteomes" id="UP000231960">
    <property type="component" value="Unassembled WGS sequence"/>
</dbReference>
<keyword evidence="2" id="KW-1003">Cell membrane</keyword>
<evidence type="ECO:0008006" key="11">
    <source>
        <dbReference type="Google" id="ProtNLM"/>
    </source>
</evidence>
<dbReference type="InterPro" id="IPR004477">
    <property type="entry name" value="ComEC_N"/>
</dbReference>
<dbReference type="RefSeq" id="WP_100678481.1">
    <property type="nucleotide sequence ID" value="NZ_NIPO01000001.1"/>
</dbReference>
<evidence type="ECO:0000313" key="9">
    <source>
        <dbReference type="EMBL" id="PJR04922.1"/>
    </source>
</evidence>
<feature type="transmembrane region" description="Helical" evidence="6">
    <location>
        <begin position="65"/>
        <end position="85"/>
    </location>
</feature>
<feature type="transmembrane region" description="Helical" evidence="6">
    <location>
        <begin position="7"/>
        <end position="27"/>
    </location>
</feature>
<dbReference type="OrthoDB" id="9761531at2"/>
<feature type="transmembrane region" description="Helical" evidence="6">
    <location>
        <begin position="302"/>
        <end position="319"/>
    </location>
</feature>
<evidence type="ECO:0000256" key="1">
    <source>
        <dbReference type="ARBA" id="ARBA00004651"/>
    </source>
</evidence>
<comment type="subcellular location">
    <subcellularLocation>
        <location evidence="1">Cell membrane</location>
        <topology evidence="1">Multi-pass membrane protein</topology>
    </subcellularLocation>
</comment>
<name>A0A2M9R7T5_9FLAO</name>
<evidence type="ECO:0000259" key="7">
    <source>
        <dbReference type="Pfam" id="PF03772"/>
    </source>
</evidence>
<feature type="transmembrane region" description="Helical" evidence="6">
    <location>
        <begin position="439"/>
        <end position="458"/>
    </location>
</feature>
<feature type="transmembrane region" description="Helical" evidence="6">
    <location>
        <begin position="33"/>
        <end position="53"/>
    </location>
</feature>
<comment type="caution">
    <text evidence="9">The sequence shown here is derived from an EMBL/GenBank/DDBJ whole genome shotgun (WGS) entry which is preliminary data.</text>
</comment>
<organism evidence="9 10">
    <name type="scientific">Avrilella dinanensis</name>
    <dbReference type="NCBI Taxonomy" id="2008672"/>
    <lineage>
        <taxon>Bacteria</taxon>
        <taxon>Pseudomonadati</taxon>
        <taxon>Bacteroidota</taxon>
        <taxon>Flavobacteriia</taxon>
        <taxon>Flavobacteriales</taxon>
        <taxon>Flavobacteriaceae</taxon>
        <taxon>Avrilella</taxon>
    </lineage>
</organism>
<proteinExistence type="predicted"/>
<protein>
    <recommendedName>
        <fullName evidence="11">ComEC/Rec2-related protein domain-containing protein</fullName>
    </recommendedName>
</protein>
<evidence type="ECO:0000259" key="8">
    <source>
        <dbReference type="Pfam" id="PF13567"/>
    </source>
</evidence>
<dbReference type="PANTHER" id="PTHR30619:SF1">
    <property type="entry name" value="RECOMBINATION PROTEIN 2"/>
    <property type="match status" value="1"/>
</dbReference>
<keyword evidence="4 6" id="KW-1133">Transmembrane helix</keyword>
<dbReference type="Pfam" id="PF13567">
    <property type="entry name" value="DUF4131"/>
    <property type="match status" value="1"/>
</dbReference>
<keyword evidence="3 6" id="KW-0812">Transmembrane</keyword>
<feature type="domain" description="ComEC/Rec2-related protein" evidence="7">
    <location>
        <begin position="228"/>
        <end position="494"/>
    </location>
</feature>
<evidence type="ECO:0000256" key="4">
    <source>
        <dbReference type="ARBA" id="ARBA00022989"/>
    </source>
</evidence>
<feature type="transmembrane region" description="Helical" evidence="6">
    <location>
        <begin position="407"/>
        <end position="432"/>
    </location>
</feature>
<dbReference type="InterPro" id="IPR025405">
    <property type="entry name" value="DUF4131"/>
</dbReference>
<feature type="transmembrane region" description="Helical" evidence="6">
    <location>
        <begin position="474"/>
        <end position="493"/>
    </location>
</feature>